<dbReference type="InParanoid" id="E3L9M7"/>
<evidence type="ECO:0000313" key="2">
    <source>
        <dbReference type="EMBL" id="EFP93252.1"/>
    </source>
</evidence>
<dbReference type="OrthoDB" id="771136at2759"/>
<evidence type="ECO:0000313" key="3">
    <source>
        <dbReference type="Proteomes" id="UP000008783"/>
    </source>
</evidence>
<reference evidence="3" key="2">
    <citation type="journal article" date="2011" name="Proc. Natl. Acad. Sci. U.S.A.">
        <title>Obligate biotrophy features unraveled by the genomic analysis of rust fungi.</title>
        <authorList>
            <person name="Duplessis S."/>
            <person name="Cuomo C.A."/>
            <person name="Lin Y.-C."/>
            <person name="Aerts A."/>
            <person name="Tisserant E."/>
            <person name="Veneault-Fourrey C."/>
            <person name="Joly D.L."/>
            <person name="Hacquard S."/>
            <person name="Amselem J."/>
            <person name="Cantarel B.L."/>
            <person name="Chiu R."/>
            <person name="Coutinho P.M."/>
            <person name="Feau N."/>
            <person name="Field M."/>
            <person name="Frey P."/>
            <person name="Gelhaye E."/>
            <person name="Goldberg J."/>
            <person name="Grabherr M.G."/>
            <person name="Kodira C.D."/>
            <person name="Kohler A."/>
            <person name="Kuees U."/>
            <person name="Lindquist E.A."/>
            <person name="Lucas S.M."/>
            <person name="Mago R."/>
            <person name="Mauceli E."/>
            <person name="Morin E."/>
            <person name="Murat C."/>
            <person name="Pangilinan J.L."/>
            <person name="Park R."/>
            <person name="Pearson M."/>
            <person name="Quesneville H."/>
            <person name="Rouhier N."/>
            <person name="Sakthikumar S."/>
            <person name="Salamov A.A."/>
            <person name="Schmutz J."/>
            <person name="Selles B."/>
            <person name="Shapiro H."/>
            <person name="Tanguay P."/>
            <person name="Tuskan G.A."/>
            <person name="Henrissat B."/>
            <person name="Van de Peer Y."/>
            <person name="Rouze P."/>
            <person name="Ellis J.G."/>
            <person name="Dodds P.N."/>
            <person name="Schein J.E."/>
            <person name="Zhong S."/>
            <person name="Hamelin R.C."/>
            <person name="Grigoriev I.V."/>
            <person name="Szabo L.J."/>
            <person name="Martin F."/>
        </authorList>
    </citation>
    <scope>NUCLEOTIDE SEQUENCE [LARGE SCALE GENOMIC DNA]</scope>
    <source>
        <strain evidence="3">CRL 75-36-700-3 / race SCCL</strain>
    </source>
</reference>
<protein>
    <recommendedName>
        <fullName evidence="1">Peptidase A1 domain-containing protein</fullName>
    </recommendedName>
</protein>
<proteinExistence type="predicted"/>
<dbReference type="InterPro" id="IPR021109">
    <property type="entry name" value="Peptidase_aspartic_dom_sf"/>
</dbReference>
<dbReference type="InterPro" id="IPR033121">
    <property type="entry name" value="PEPTIDASE_A1"/>
</dbReference>
<dbReference type="KEGG" id="pgr:PGTG_19198"/>
<gene>
    <name evidence="2" type="ORF">PGTG_19198</name>
</gene>
<keyword evidence="3" id="KW-1185">Reference proteome</keyword>
<evidence type="ECO:0000259" key="1">
    <source>
        <dbReference type="Pfam" id="PF00026"/>
    </source>
</evidence>
<dbReference type="GeneID" id="10543484"/>
<sequence length="108" mass="11975">MQSSNERFRITYGSRSASGIVGMDHIRQGPYSSFAQKFAIVKNISSYLLADQISGIVFLNKAPLFFFGGTGVLPIAHLCENTNKKAKHVRPPMKLFDRLKGRAISVKT</sequence>
<name>E3L9M7_PUCGT</name>
<dbReference type="Pfam" id="PF00026">
    <property type="entry name" value="Asp"/>
    <property type="match status" value="1"/>
</dbReference>
<reference key="1">
    <citation type="submission" date="2007-01" db="EMBL/GenBank/DDBJ databases">
        <title>The Genome Sequence of Puccinia graminis f. sp. tritici Strain CRL 75-36-700-3.</title>
        <authorList>
            <consortium name="The Broad Institute Genome Sequencing Platform"/>
            <person name="Birren B."/>
            <person name="Lander E."/>
            <person name="Galagan J."/>
            <person name="Nusbaum C."/>
            <person name="Devon K."/>
            <person name="Cuomo C."/>
            <person name="Jaffe D."/>
            <person name="Butler J."/>
            <person name="Alvarez P."/>
            <person name="Gnerre S."/>
            <person name="Grabherr M."/>
            <person name="Mauceli E."/>
            <person name="Brockman W."/>
            <person name="Young S."/>
            <person name="LaButti K."/>
            <person name="Sykes S."/>
            <person name="DeCaprio D."/>
            <person name="Crawford M."/>
            <person name="Koehrsen M."/>
            <person name="Engels R."/>
            <person name="Montgomery P."/>
            <person name="Pearson M."/>
            <person name="Howarth C."/>
            <person name="Larson L."/>
            <person name="White J."/>
            <person name="Zeng Q."/>
            <person name="Kodira C."/>
            <person name="Yandava C."/>
            <person name="Alvarado L."/>
            <person name="O'Leary S."/>
            <person name="Szabo L."/>
            <person name="Dean R."/>
            <person name="Schein J."/>
        </authorList>
    </citation>
    <scope>NUCLEOTIDE SEQUENCE</scope>
    <source>
        <strain>CRL 75-36-700-3</strain>
    </source>
</reference>
<dbReference type="Proteomes" id="UP000008783">
    <property type="component" value="Unassembled WGS sequence"/>
</dbReference>
<dbReference type="EMBL" id="DS178386">
    <property type="protein sequence ID" value="EFP93252.1"/>
    <property type="molecule type" value="Genomic_DNA"/>
</dbReference>
<dbReference type="VEuPathDB" id="FungiDB:PGTG_19198"/>
<feature type="domain" description="Peptidase A1" evidence="1">
    <location>
        <begin position="2"/>
        <end position="57"/>
    </location>
</feature>
<dbReference type="RefSeq" id="XP_003337671.1">
    <property type="nucleotide sequence ID" value="XM_003337623.1"/>
</dbReference>
<organism evidence="2 3">
    <name type="scientific">Puccinia graminis f. sp. tritici (strain CRL 75-36-700-3 / race SCCL)</name>
    <name type="common">Black stem rust fungus</name>
    <dbReference type="NCBI Taxonomy" id="418459"/>
    <lineage>
        <taxon>Eukaryota</taxon>
        <taxon>Fungi</taxon>
        <taxon>Dikarya</taxon>
        <taxon>Basidiomycota</taxon>
        <taxon>Pucciniomycotina</taxon>
        <taxon>Pucciniomycetes</taxon>
        <taxon>Pucciniales</taxon>
        <taxon>Pucciniaceae</taxon>
        <taxon>Puccinia</taxon>
    </lineage>
</organism>
<dbReference type="SUPFAM" id="SSF50630">
    <property type="entry name" value="Acid proteases"/>
    <property type="match status" value="1"/>
</dbReference>
<dbReference type="AlphaFoldDB" id="E3L9M7"/>
<dbReference type="HOGENOM" id="CLU_2198255_0_0_1"/>
<dbReference type="Gene3D" id="2.40.70.10">
    <property type="entry name" value="Acid Proteases"/>
    <property type="match status" value="1"/>
</dbReference>
<accession>E3L9M7</accession>